<gene>
    <name evidence="4" type="ORF">SAMN06296241_2060</name>
</gene>
<accession>A0A285X5A1</accession>
<proteinExistence type="predicted"/>
<dbReference type="SUPFAM" id="SSF55874">
    <property type="entry name" value="ATPase domain of HSP90 chaperone/DNA topoisomerase II/histidine kinase"/>
    <property type="match status" value="1"/>
</dbReference>
<keyword evidence="1" id="KW-0472">Membrane</keyword>
<dbReference type="InterPro" id="IPR011110">
    <property type="entry name" value="Reg_prop"/>
</dbReference>
<dbReference type="SUPFAM" id="SSF50998">
    <property type="entry name" value="Quinoprotein alcohol dehydrogenase-like"/>
    <property type="match status" value="1"/>
</dbReference>
<dbReference type="Proteomes" id="UP000219193">
    <property type="component" value="Unassembled WGS sequence"/>
</dbReference>
<keyword evidence="5" id="KW-1185">Reference proteome</keyword>
<name>A0A285X5A1_9FLAO</name>
<dbReference type="PANTHER" id="PTHR34220">
    <property type="entry name" value="SENSOR HISTIDINE KINASE YPDA"/>
    <property type="match status" value="1"/>
</dbReference>
<evidence type="ECO:0000256" key="1">
    <source>
        <dbReference type="SAM" id="Phobius"/>
    </source>
</evidence>
<dbReference type="Gene3D" id="2.130.10.10">
    <property type="entry name" value="YVTN repeat-like/Quinoprotein amine dehydrogenase"/>
    <property type="match status" value="3"/>
</dbReference>
<dbReference type="InterPro" id="IPR036890">
    <property type="entry name" value="HATPase_C_sf"/>
</dbReference>
<evidence type="ECO:0000259" key="3">
    <source>
        <dbReference type="Pfam" id="PF06580"/>
    </source>
</evidence>
<keyword evidence="1" id="KW-0812">Transmembrane</keyword>
<dbReference type="AlphaFoldDB" id="A0A285X5A1"/>
<dbReference type="GO" id="GO:0016020">
    <property type="term" value="C:membrane"/>
    <property type="evidence" value="ECO:0007669"/>
    <property type="project" value="InterPro"/>
</dbReference>
<dbReference type="EMBL" id="OCMF01000002">
    <property type="protein sequence ID" value="SOC80510.1"/>
    <property type="molecule type" value="Genomic_DNA"/>
</dbReference>
<keyword evidence="1" id="KW-1133">Transmembrane helix</keyword>
<feature type="signal peptide" evidence="2">
    <location>
        <begin position="1"/>
        <end position="22"/>
    </location>
</feature>
<evidence type="ECO:0000313" key="5">
    <source>
        <dbReference type="Proteomes" id="UP000219193"/>
    </source>
</evidence>
<sequence length="994" mass="114767">MPFYKTIRLSFLLCLFFNWAFSQNYPVKHYSAANELPNNAVRSLLVDSNNILWIGTENGVVKKENDEFNYLFEEDGLALNSCWAIAEDKNKNLWFGSYGKGVSIYDGYNFKVISEEQGLVHNEITTLSPYENKMYVGTSDGISVIDINTFEVQTLDHPSSNELFRISDFFKFRNEIYVFTYRSGIYKILNKENNSRLVKVNDHKFVYSVFVHNDSIYSSNKGFFTKSPLVDYLGKNPTSAKKSGTSIIWDHVKTNDDRIFAAAWGIYDPNGGIYELQDRQMNSRASEFDISSKEVTSLAYDPNFERLYVGTKDAGLFEVALDPQIKFKEFEGKSLLSFAETENTLAFVFNDGIVIKNDGTEQNISLAKLKTWQRNYVLNTRLPLPKHKDNFYELDHSTKAGDIKIYDIKVSGELYWVNTNIGIYVINEAAELHRYLPLHSEEINFTPKGDLIETHPYGGVRVYKDLDAFTYTYFSPQVPTTPTMVVNSLRKAEKTYFVSVFSGLFLWDNDRFISYLHDGIWKEQQLRHITSLGENIAVSSEFGDVFIIKDDRAQFQILKKIPRAEIEGNTISFLKDYREILIIGTEKGLTLYANDRTIFLDQEQGLKQPLLSAEVDKDRLYIGSNSGYYNIDLQDVIHSEALIDHINLKEIFINNSKFSLGSVRNKDEINLDHDQNTILLKFNTNAHPFPHKLRYRYRLNSGDDWSLPSVKPEIFLPFLPADDYEVEVKVLDKSTGLSYSQQLLTLSILPPFWKTWWFLLLIMTLGILMVYGIYRFQILQSRKFEEQKRLIQKRFEETKMEALLAQMNPHFIFNAMNSIQYYIMESDIDNATVFLGDFARLIRLNLDHCTKPRILLIEEIEYLQSYIRVENTRFNNALKVEMDIDPAIDVYEIQIPTMLLQTFVENVFVHAFPPGVKDPTLKITFKRLQENVLQCKIEDNGVGFTPGTSNKLHTSRGVSLVKERLILLGYNIDEAISITSTKNKGTTVELRLQV</sequence>
<keyword evidence="2" id="KW-0732">Signal</keyword>
<dbReference type="Gene3D" id="2.60.40.10">
    <property type="entry name" value="Immunoglobulins"/>
    <property type="match status" value="1"/>
</dbReference>
<evidence type="ECO:0000256" key="2">
    <source>
        <dbReference type="SAM" id="SignalP"/>
    </source>
</evidence>
<feature type="transmembrane region" description="Helical" evidence="1">
    <location>
        <begin position="756"/>
        <end position="774"/>
    </location>
</feature>
<dbReference type="InterPro" id="IPR013783">
    <property type="entry name" value="Ig-like_fold"/>
</dbReference>
<dbReference type="GO" id="GO:0000155">
    <property type="term" value="F:phosphorelay sensor kinase activity"/>
    <property type="evidence" value="ECO:0007669"/>
    <property type="project" value="InterPro"/>
</dbReference>
<dbReference type="InterPro" id="IPR010559">
    <property type="entry name" value="Sig_transdc_His_kin_internal"/>
</dbReference>
<protein>
    <recommendedName>
        <fullName evidence="3">Signal transduction histidine kinase internal region domain-containing protein</fullName>
    </recommendedName>
</protein>
<dbReference type="Pfam" id="PF07494">
    <property type="entry name" value="Reg_prop"/>
    <property type="match status" value="2"/>
</dbReference>
<feature type="chain" id="PRO_5012176769" description="Signal transduction histidine kinase internal region domain-containing protein" evidence="2">
    <location>
        <begin position="23"/>
        <end position="994"/>
    </location>
</feature>
<dbReference type="PANTHER" id="PTHR34220:SF7">
    <property type="entry name" value="SENSOR HISTIDINE KINASE YPDA"/>
    <property type="match status" value="1"/>
</dbReference>
<dbReference type="InterPro" id="IPR011047">
    <property type="entry name" value="Quinoprotein_ADH-like_sf"/>
</dbReference>
<dbReference type="Pfam" id="PF06580">
    <property type="entry name" value="His_kinase"/>
    <property type="match status" value="1"/>
</dbReference>
<reference evidence="5" key="1">
    <citation type="submission" date="2017-09" db="EMBL/GenBank/DDBJ databases">
        <authorList>
            <person name="Varghese N."/>
            <person name="Submissions S."/>
        </authorList>
    </citation>
    <scope>NUCLEOTIDE SEQUENCE [LARGE SCALE GENOMIC DNA]</scope>
    <source>
        <strain evidence="5">CGMCC 1.12641</strain>
    </source>
</reference>
<dbReference type="RefSeq" id="WP_097056273.1">
    <property type="nucleotide sequence ID" value="NZ_OCMF01000002.1"/>
</dbReference>
<dbReference type="OrthoDB" id="9809670at2"/>
<evidence type="ECO:0000313" key="4">
    <source>
        <dbReference type="EMBL" id="SOC80510.1"/>
    </source>
</evidence>
<feature type="domain" description="Signal transduction histidine kinase internal region" evidence="3">
    <location>
        <begin position="799"/>
        <end position="877"/>
    </location>
</feature>
<dbReference type="InterPro" id="IPR050640">
    <property type="entry name" value="Bact_2-comp_sensor_kinase"/>
</dbReference>
<dbReference type="Gene3D" id="3.30.565.10">
    <property type="entry name" value="Histidine kinase-like ATPase, C-terminal domain"/>
    <property type="match status" value="1"/>
</dbReference>
<dbReference type="InterPro" id="IPR015943">
    <property type="entry name" value="WD40/YVTN_repeat-like_dom_sf"/>
</dbReference>
<organism evidence="4 5">
    <name type="scientific">Salinimicrobium sediminis</name>
    <dbReference type="NCBI Taxonomy" id="1343891"/>
    <lineage>
        <taxon>Bacteria</taxon>
        <taxon>Pseudomonadati</taxon>
        <taxon>Bacteroidota</taxon>
        <taxon>Flavobacteriia</taxon>
        <taxon>Flavobacteriales</taxon>
        <taxon>Flavobacteriaceae</taxon>
        <taxon>Salinimicrobium</taxon>
    </lineage>
</organism>